<dbReference type="Gene3D" id="3.40.50.1000">
    <property type="entry name" value="HAD superfamily/HAD-like"/>
    <property type="match status" value="1"/>
</dbReference>
<dbReference type="InterPro" id="IPR044492">
    <property type="entry name" value="P_typ_ATPase_HD_dom"/>
</dbReference>
<dbReference type="InterPro" id="IPR059000">
    <property type="entry name" value="ATPase_P-type_domA"/>
</dbReference>
<dbReference type="PANTHER" id="PTHR42861">
    <property type="entry name" value="CALCIUM-TRANSPORTING ATPASE"/>
    <property type="match status" value="1"/>
</dbReference>
<dbReference type="AlphaFoldDB" id="A0A3B0SC77"/>
<dbReference type="Gene3D" id="2.70.150.10">
    <property type="entry name" value="Calcium-transporting ATPase, cytoplasmic transduction domain A"/>
    <property type="match status" value="1"/>
</dbReference>
<feature type="transmembrane region" description="Helical" evidence="7">
    <location>
        <begin position="280"/>
        <end position="300"/>
    </location>
</feature>
<organism evidence="9">
    <name type="scientific">hydrothermal vent metagenome</name>
    <dbReference type="NCBI Taxonomy" id="652676"/>
    <lineage>
        <taxon>unclassified sequences</taxon>
        <taxon>metagenomes</taxon>
        <taxon>ecological metagenomes</taxon>
    </lineage>
</organism>
<dbReference type="Gene3D" id="1.20.1110.10">
    <property type="entry name" value="Calcium-transporting ATPase, transmembrane domain"/>
    <property type="match status" value="1"/>
</dbReference>
<dbReference type="InterPro" id="IPR001757">
    <property type="entry name" value="P_typ_ATPase"/>
</dbReference>
<dbReference type="SFLD" id="SFLDF00027">
    <property type="entry name" value="p-type_atpase"/>
    <property type="match status" value="1"/>
</dbReference>
<evidence type="ECO:0000256" key="7">
    <source>
        <dbReference type="SAM" id="Phobius"/>
    </source>
</evidence>
<evidence type="ECO:0000313" key="9">
    <source>
        <dbReference type="EMBL" id="VAV98208.1"/>
    </source>
</evidence>
<evidence type="ECO:0000256" key="5">
    <source>
        <dbReference type="ARBA" id="ARBA00023136"/>
    </source>
</evidence>
<feature type="transmembrane region" description="Helical" evidence="7">
    <location>
        <begin position="679"/>
        <end position="701"/>
    </location>
</feature>
<dbReference type="GO" id="GO:0016887">
    <property type="term" value="F:ATP hydrolysis activity"/>
    <property type="evidence" value="ECO:0007669"/>
    <property type="project" value="InterPro"/>
</dbReference>
<keyword evidence="2 7" id="KW-0812">Transmembrane</keyword>
<comment type="subcellular location">
    <subcellularLocation>
        <location evidence="1">Membrane</location>
        <topology evidence="1">Multi-pass membrane protein</topology>
    </subcellularLocation>
</comment>
<evidence type="ECO:0000256" key="1">
    <source>
        <dbReference type="ARBA" id="ARBA00004141"/>
    </source>
</evidence>
<feature type="compositionally biased region" description="Acidic residues" evidence="6">
    <location>
        <begin position="831"/>
        <end position="844"/>
    </location>
</feature>
<dbReference type="InterPro" id="IPR008250">
    <property type="entry name" value="ATPase_P-typ_transduc_dom_A_sf"/>
</dbReference>
<feature type="transmembrane region" description="Helical" evidence="7">
    <location>
        <begin position="68"/>
        <end position="87"/>
    </location>
</feature>
<dbReference type="PRINTS" id="PR00120">
    <property type="entry name" value="HATPASE"/>
</dbReference>
<protein>
    <submittedName>
        <fullName evidence="9">Cation-transporting ATPase, E1-E2 family</fullName>
    </submittedName>
</protein>
<dbReference type="SUPFAM" id="SSF81653">
    <property type="entry name" value="Calcium ATPase, transduction domain A"/>
    <property type="match status" value="1"/>
</dbReference>
<feature type="transmembrane region" description="Helical" evidence="7">
    <location>
        <begin position="240"/>
        <end position="260"/>
    </location>
</feature>
<dbReference type="SFLD" id="SFLDG00002">
    <property type="entry name" value="C1.7:_P-type_atpase_like"/>
    <property type="match status" value="1"/>
</dbReference>
<feature type="domain" description="P-type ATPase A" evidence="8">
    <location>
        <begin position="124"/>
        <end position="222"/>
    </location>
</feature>
<feature type="transmembrane region" description="Helical" evidence="7">
    <location>
        <begin position="615"/>
        <end position="637"/>
    </location>
</feature>
<feature type="transmembrane region" description="Helical" evidence="7">
    <location>
        <begin position="770"/>
        <end position="790"/>
    </location>
</feature>
<keyword evidence="4 7" id="KW-1133">Transmembrane helix</keyword>
<dbReference type="SUPFAM" id="SSF56784">
    <property type="entry name" value="HAD-like"/>
    <property type="match status" value="1"/>
</dbReference>
<evidence type="ECO:0000256" key="2">
    <source>
        <dbReference type="ARBA" id="ARBA00022692"/>
    </source>
</evidence>
<dbReference type="Pfam" id="PF00122">
    <property type="entry name" value="E1-E2_ATPase"/>
    <property type="match status" value="1"/>
</dbReference>
<dbReference type="EMBL" id="UOEK01000134">
    <property type="protein sequence ID" value="VAV98208.1"/>
    <property type="molecule type" value="Genomic_DNA"/>
</dbReference>
<feature type="transmembrane region" description="Helical" evidence="7">
    <location>
        <begin position="93"/>
        <end position="111"/>
    </location>
</feature>
<proteinExistence type="predicted"/>
<dbReference type="SUPFAM" id="SSF81665">
    <property type="entry name" value="Calcium ATPase, transmembrane domain M"/>
    <property type="match status" value="1"/>
</dbReference>
<feature type="transmembrane region" description="Helical" evidence="7">
    <location>
        <begin position="649"/>
        <end position="667"/>
    </location>
</feature>
<name>A0A3B0SC77_9ZZZZ</name>
<dbReference type="Pfam" id="PF00702">
    <property type="entry name" value="Hydrolase"/>
    <property type="match status" value="1"/>
</dbReference>
<dbReference type="SFLD" id="SFLDS00003">
    <property type="entry name" value="Haloacid_Dehalogenase"/>
    <property type="match status" value="1"/>
</dbReference>
<dbReference type="InterPro" id="IPR018303">
    <property type="entry name" value="ATPase_P-typ_P_site"/>
</dbReference>
<dbReference type="NCBIfam" id="TIGR01494">
    <property type="entry name" value="ATPase_P-type"/>
    <property type="match status" value="2"/>
</dbReference>
<dbReference type="InterPro" id="IPR023298">
    <property type="entry name" value="ATPase_P-typ_TM_dom_sf"/>
</dbReference>
<dbReference type="GO" id="GO:0016020">
    <property type="term" value="C:membrane"/>
    <property type="evidence" value="ECO:0007669"/>
    <property type="project" value="UniProtKB-SubCell"/>
</dbReference>
<dbReference type="PROSITE" id="PS00154">
    <property type="entry name" value="ATPASE_E1_E2"/>
    <property type="match status" value="1"/>
</dbReference>
<dbReference type="InterPro" id="IPR036412">
    <property type="entry name" value="HAD-like_sf"/>
</dbReference>
<sequence>MSADNTPNKSNSIQGILGAMTTIETRPGDYERNGLSAAEVAERQAAGLVNIVDDGPTKTIADIVRSNVITRFNILLGTLLVIVLVVVRSLPDALFGGVLFSNALIGIVQEIRAKQTLDRLTVLAAPLARVTRGGTVRDYPVDEIVLHDLVHLEVGDQVPVDGQVTESAGLEINESLLTGEADSVVKAVGEEVLSGSFVVAGRGRFMASQIGEDAYARKLAREARQFTMVHSELRDGIDLILRWITWVIGPVIALLMWNQLRTSADWTEALRSAVAGGVGMIPQGLVLLTSVAFAVGVVRLGKRNVLVQELAAIEGLARVDTVCFDKTGTLTEGRLDVNVFVPLSNADPTDAIAALAALDPNPNPTTAAIATAYPDAPPWSPAKVVPFSSERKWSGATFGTADTWILGAPDILVPQDQAIAAQVAEFANRGSRVVMIASSPQPLVGELLPATIVPRALIGLGDVIRPDAAETLRYFASQGVHAKVISGDHPNTVAAIAQSVGVPGSQNVMDARDLPDDPDELATVMEEFTVFGRVNPHQKRAMVRALQASGHTVAMTGDGVNDVLALKEADIGIAIGSGASASRAVAQLVLLDGRFDTLPHVVAEGRKVISNIERVANLFVTKTVYALFLAVAVGVAAQPFPFLPRHLTLVGTVTIGIPAFFLALAPTAQRVRRGFVRRVVRFAIPVGIAAGLATFAAYQMAISEGVTLVEARTMATFVLAALGLVALAMVARPIVGWKRWLVGSMAGVLAFLFLSPSARDFFELRLPGPTLSMAAVGVTAIAGSLMIAALKALGWLKAVPTVLREHPPLQSSTWRDLQTRAREKLASFQDDPPDDNNDDDDPLADIEWVNEPGEY</sequence>
<feature type="transmembrane region" description="Helical" evidence="7">
    <location>
        <begin position="740"/>
        <end position="758"/>
    </location>
</feature>
<keyword evidence="3" id="KW-1278">Translocase</keyword>
<feature type="transmembrane region" description="Helical" evidence="7">
    <location>
        <begin position="713"/>
        <end position="731"/>
    </location>
</feature>
<evidence type="ECO:0000256" key="3">
    <source>
        <dbReference type="ARBA" id="ARBA00022967"/>
    </source>
</evidence>
<gene>
    <name evidence="9" type="ORF">MNBD_ACTINO02-2860</name>
</gene>
<dbReference type="GO" id="GO:0005524">
    <property type="term" value="F:ATP binding"/>
    <property type="evidence" value="ECO:0007669"/>
    <property type="project" value="InterPro"/>
</dbReference>
<feature type="region of interest" description="Disordered" evidence="6">
    <location>
        <begin position="823"/>
        <end position="855"/>
    </location>
</feature>
<accession>A0A3B0SC77</accession>
<dbReference type="PRINTS" id="PR00119">
    <property type="entry name" value="CATATPASE"/>
</dbReference>
<reference evidence="9" key="1">
    <citation type="submission" date="2018-06" db="EMBL/GenBank/DDBJ databases">
        <authorList>
            <person name="Zhirakovskaya E."/>
        </authorList>
    </citation>
    <scope>NUCLEOTIDE SEQUENCE</scope>
</reference>
<dbReference type="InterPro" id="IPR023299">
    <property type="entry name" value="ATPase_P-typ_cyto_dom_N"/>
</dbReference>
<keyword evidence="5 7" id="KW-0472">Membrane</keyword>
<evidence type="ECO:0000256" key="4">
    <source>
        <dbReference type="ARBA" id="ARBA00022989"/>
    </source>
</evidence>
<evidence type="ECO:0000259" key="8">
    <source>
        <dbReference type="Pfam" id="PF00122"/>
    </source>
</evidence>
<dbReference type="Gene3D" id="3.40.1110.10">
    <property type="entry name" value="Calcium-transporting ATPase, cytoplasmic domain N"/>
    <property type="match status" value="1"/>
</dbReference>
<evidence type="ECO:0000256" key="6">
    <source>
        <dbReference type="SAM" id="MobiDB-lite"/>
    </source>
</evidence>
<dbReference type="InterPro" id="IPR023214">
    <property type="entry name" value="HAD_sf"/>
</dbReference>